<feature type="domain" description="GTP cyclohydrolase II" evidence="20">
    <location>
        <begin position="208"/>
        <end position="372"/>
    </location>
</feature>
<feature type="binding site" evidence="19">
    <location>
        <position position="316"/>
    </location>
    <ligand>
        <name>GTP</name>
        <dbReference type="ChEBI" id="CHEBI:37565"/>
    </ligand>
</feature>
<evidence type="ECO:0000256" key="1">
    <source>
        <dbReference type="ARBA" id="ARBA00000141"/>
    </source>
</evidence>
<comment type="similarity">
    <text evidence="19">In the C-terminal section; belongs to the GTP cyclohydrolase II family.</text>
</comment>
<comment type="function">
    <text evidence="3 19">Catalyzes the conversion of D-ribulose 5-phosphate to formate and 3,4-dihydroxy-2-butanone 4-phosphate.</text>
</comment>
<feature type="binding site" evidence="19">
    <location>
        <position position="32"/>
    </location>
    <ligand>
        <name>D-ribulose 5-phosphate</name>
        <dbReference type="ChEBI" id="CHEBI:58121"/>
    </ligand>
</feature>
<evidence type="ECO:0000256" key="16">
    <source>
        <dbReference type="ARBA" id="ARBA00023268"/>
    </source>
</evidence>
<feature type="site" description="Essential for DHBP synthase activity" evidence="19">
    <location>
        <position position="125"/>
    </location>
</feature>
<dbReference type="GO" id="GO:0030145">
    <property type="term" value="F:manganese ion binding"/>
    <property type="evidence" value="ECO:0007669"/>
    <property type="project" value="UniProtKB-UniRule"/>
</dbReference>
<feature type="binding site" evidence="19">
    <location>
        <position position="28"/>
    </location>
    <ligand>
        <name>Mg(2+)</name>
        <dbReference type="ChEBI" id="CHEBI:18420"/>
        <label>1</label>
    </ligand>
</feature>
<feature type="binding site" evidence="19">
    <location>
        <position position="269"/>
    </location>
    <ligand>
        <name>Zn(2+)</name>
        <dbReference type="ChEBI" id="CHEBI:29105"/>
        <note>catalytic</note>
    </ligand>
</feature>
<feature type="binding site" evidence="19">
    <location>
        <begin position="294"/>
        <end position="296"/>
    </location>
    <ligand>
        <name>GTP</name>
        <dbReference type="ChEBI" id="CHEBI:37565"/>
    </ligand>
</feature>
<dbReference type="FunFam" id="3.90.870.10:FF:000001">
    <property type="entry name" value="Riboflavin biosynthesis protein RibBA"/>
    <property type="match status" value="1"/>
</dbReference>
<dbReference type="EMBL" id="FOEC01000002">
    <property type="protein sequence ID" value="SEO54300.1"/>
    <property type="molecule type" value="Genomic_DNA"/>
</dbReference>
<dbReference type="UniPathway" id="UPA00275">
    <property type="reaction ID" value="UER00399"/>
</dbReference>
<dbReference type="InterPro" id="IPR000422">
    <property type="entry name" value="DHBP_synthase_RibB"/>
</dbReference>
<keyword evidence="15 19" id="KW-0456">Lyase</keyword>
<feature type="region of interest" description="DHBP synthase" evidence="19">
    <location>
        <begin position="1"/>
        <end position="200"/>
    </location>
</feature>
<dbReference type="AlphaFoldDB" id="A0A1H8QJ84"/>
<dbReference type="Proteomes" id="UP000182975">
    <property type="component" value="Unassembled WGS sequence"/>
</dbReference>
<protein>
    <recommendedName>
        <fullName evidence="19">Riboflavin biosynthesis protein RibBA</fullName>
    </recommendedName>
    <domain>
        <recommendedName>
            <fullName evidence="19">3,4-dihydroxy-2-butanone 4-phosphate synthase</fullName>
            <shortName evidence="19">DHBP synthase</shortName>
            <ecNumber evidence="19">4.1.99.12</ecNumber>
        </recommendedName>
    </domain>
    <domain>
        <recommendedName>
            <fullName evidence="19">GTP cyclohydrolase-2</fullName>
            <ecNumber evidence="19">3.5.4.25</ecNumber>
        </recommendedName>
        <alternativeName>
            <fullName evidence="19">GTP cyclohydrolase II</fullName>
        </alternativeName>
    </domain>
</protein>
<dbReference type="STRING" id="79604.AAY81_08465"/>
<feature type="binding site" evidence="19">
    <location>
        <position position="267"/>
    </location>
    <ligand>
        <name>Zn(2+)</name>
        <dbReference type="ChEBI" id="CHEBI:29105"/>
        <note>catalytic</note>
    </ligand>
</feature>
<evidence type="ECO:0000313" key="22">
    <source>
        <dbReference type="Proteomes" id="UP000182975"/>
    </source>
</evidence>
<dbReference type="NCBIfam" id="TIGR00505">
    <property type="entry name" value="ribA"/>
    <property type="match status" value="1"/>
</dbReference>
<dbReference type="NCBIfam" id="NF006803">
    <property type="entry name" value="PRK09311.1"/>
    <property type="match status" value="1"/>
</dbReference>
<keyword evidence="11 19" id="KW-0862">Zinc</keyword>
<dbReference type="InterPro" id="IPR017945">
    <property type="entry name" value="DHBP_synth_RibB-like_a/b_dom"/>
</dbReference>
<gene>
    <name evidence="19" type="primary">ribBA</name>
    <name evidence="21" type="ORF">SAMN02910314_00509</name>
</gene>
<evidence type="ECO:0000256" key="18">
    <source>
        <dbReference type="ARBA" id="ARBA00049295"/>
    </source>
</evidence>
<dbReference type="EC" id="3.5.4.25" evidence="19"/>
<keyword evidence="10 19" id="KW-0378">Hydrolase</keyword>
<evidence type="ECO:0000256" key="12">
    <source>
        <dbReference type="ARBA" id="ARBA00022842"/>
    </source>
</evidence>
<dbReference type="GO" id="GO:0008270">
    <property type="term" value="F:zinc ion binding"/>
    <property type="evidence" value="ECO:0007669"/>
    <property type="project" value="UniProtKB-UniRule"/>
</dbReference>
<dbReference type="HAMAP" id="MF_01283">
    <property type="entry name" value="RibBA"/>
    <property type="match status" value="1"/>
</dbReference>
<keyword evidence="22" id="KW-1185">Reference proteome</keyword>
<comment type="pathway">
    <text evidence="4 19">Cofactor biosynthesis; riboflavin biosynthesis; 5-amino-6-(D-ribitylamino)uracil from GTP: step 1/4.</text>
</comment>
<organism evidence="21 22">
    <name type="scientific">Denitrobacterium detoxificans</name>
    <dbReference type="NCBI Taxonomy" id="79604"/>
    <lineage>
        <taxon>Bacteria</taxon>
        <taxon>Bacillati</taxon>
        <taxon>Actinomycetota</taxon>
        <taxon>Coriobacteriia</taxon>
        <taxon>Eggerthellales</taxon>
        <taxon>Eggerthellaceae</taxon>
        <taxon>Denitrobacterium</taxon>
    </lineage>
</organism>
<keyword evidence="14 19" id="KW-0464">Manganese</keyword>
<comment type="function">
    <text evidence="17 19">Catalyzes the conversion of GTP to 2,5-diamino-6-ribosylamino-4(3H)-pyrimidinone 5'-phosphate (DARP), formate and pyrophosphate.</text>
</comment>
<evidence type="ECO:0000256" key="2">
    <source>
        <dbReference type="ARBA" id="ARBA00001936"/>
    </source>
</evidence>
<dbReference type="PIRSF" id="PIRSF001259">
    <property type="entry name" value="RibA"/>
    <property type="match status" value="1"/>
</dbReference>
<feature type="binding site" evidence="19">
    <location>
        <begin position="139"/>
        <end position="143"/>
    </location>
    <ligand>
        <name>D-ribulose 5-phosphate</name>
        <dbReference type="ChEBI" id="CHEBI:58121"/>
    </ligand>
</feature>
<comment type="catalytic activity">
    <reaction evidence="1 19">
        <text>D-ribulose 5-phosphate = (2S)-2-hydroxy-3-oxobutyl phosphate + formate + H(+)</text>
        <dbReference type="Rhea" id="RHEA:18457"/>
        <dbReference type="ChEBI" id="CHEBI:15378"/>
        <dbReference type="ChEBI" id="CHEBI:15740"/>
        <dbReference type="ChEBI" id="CHEBI:58121"/>
        <dbReference type="ChEBI" id="CHEBI:58830"/>
        <dbReference type="EC" id="4.1.99.12"/>
    </reaction>
</comment>
<feature type="binding site" evidence="19">
    <location>
        <position position="28"/>
    </location>
    <ligand>
        <name>Mg(2+)</name>
        <dbReference type="ChEBI" id="CHEBI:18420"/>
        <label>2</label>
    </ligand>
</feature>
<dbReference type="HAMAP" id="MF_00179">
    <property type="entry name" value="RibA"/>
    <property type="match status" value="1"/>
</dbReference>
<keyword evidence="16 19" id="KW-0511">Multifunctional enzyme</keyword>
<reference evidence="22" key="1">
    <citation type="submission" date="2016-10" db="EMBL/GenBank/DDBJ databases">
        <authorList>
            <person name="Varghese N."/>
        </authorList>
    </citation>
    <scope>NUCLEOTIDE SEQUENCE [LARGE SCALE GENOMIC DNA]</scope>
    <source>
        <strain evidence="22">DSM 21843</strain>
    </source>
</reference>
<dbReference type="EC" id="4.1.99.12" evidence="19"/>
<accession>A0A1H8QJ84</accession>
<dbReference type="OrthoDB" id="9793111at2"/>
<evidence type="ECO:0000259" key="20">
    <source>
        <dbReference type="Pfam" id="PF00925"/>
    </source>
</evidence>
<evidence type="ECO:0000256" key="10">
    <source>
        <dbReference type="ARBA" id="ARBA00022801"/>
    </source>
</evidence>
<dbReference type="SUPFAM" id="SSF142695">
    <property type="entry name" value="RibA-like"/>
    <property type="match status" value="1"/>
</dbReference>
<name>A0A1H8QJ84_9ACTN</name>
<comment type="similarity">
    <text evidence="6 19">In the N-terminal section; belongs to the DHBP synthase family.</text>
</comment>
<dbReference type="Gene3D" id="3.40.50.10990">
    <property type="entry name" value="GTP cyclohydrolase II"/>
    <property type="match status" value="1"/>
</dbReference>
<feature type="active site" description="Nucleophile; for GTP cyclohydrolase activity" evidence="19">
    <location>
        <position position="330"/>
    </location>
</feature>
<feature type="region of interest" description="GTP cyclohydrolase II" evidence="19">
    <location>
        <begin position="201"/>
        <end position="406"/>
    </location>
</feature>
<evidence type="ECO:0000256" key="5">
    <source>
        <dbReference type="ARBA" id="ARBA00004904"/>
    </source>
</evidence>
<proteinExistence type="inferred from homology"/>
<keyword evidence="12 19" id="KW-0460">Magnesium</keyword>
<feature type="binding site" evidence="19">
    <location>
        <position position="272"/>
    </location>
    <ligand>
        <name>GTP</name>
        <dbReference type="ChEBI" id="CHEBI:37565"/>
    </ligand>
</feature>
<evidence type="ECO:0000256" key="6">
    <source>
        <dbReference type="ARBA" id="ARBA00005520"/>
    </source>
</evidence>
<evidence type="ECO:0000256" key="15">
    <source>
        <dbReference type="ARBA" id="ARBA00023239"/>
    </source>
</evidence>
<feature type="binding site" evidence="19">
    <location>
        <position position="351"/>
    </location>
    <ligand>
        <name>GTP</name>
        <dbReference type="ChEBI" id="CHEBI:37565"/>
    </ligand>
</feature>
<dbReference type="GO" id="GO:0005525">
    <property type="term" value="F:GTP binding"/>
    <property type="evidence" value="ECO:0007669"/>
    <property type="project" value="UniProtKB-KW"/>
</dbReference>
<comment type="cofactor">
    <cofactor evidence="2">
        <name>Mn(2+)</name>
        <dbReference type="ChEBI" id="CHEBI:29035"/>
    </cofactor>
</comment>
<evidence type="ECO:0000256" key="7">
    <source>
        <dbReference type="ARBA" id="ARBA00022619"/>
    </source>
</evidence>
<dbReference type="InterPro" id="IPR000926">
    <property type="entry name" value="RibA"/>
</dbReference>
<comment type="cofactor">
    <cofactor evidence="19">
        <name>Zn(2+)</name>
        <dbReference type="ChEBI" id="CHEBI:29105"/>
    </cofactor>
    <text evidence="19">Binds 1 zinc ion per subunit.</text>
</comment>
<dbReference type="GO" id="GO:0009231">
    <property type="term" value="P:riboflavin biosynthetic process"/>
    <property type="evidence" value="ECO:0007669"/>
    <property type="project" value="UniProtKB-UniRule"/>
</dbReference>
<dbReference type="Gene3D" id="3.90.870.10">
    <property type="entry name" value="DHBP synthase"/>
    <property type="match status" value="1"/>
</dbReference>
<evidence type="ECO:0000256" key="4">
    <source>
        <dbReference type="ARBA" id="ARBA00004853"/>
    </source>
</evidence>
<keyword evidence="13 19" id="KW-0342">GTP-binding</keyword>
<evidence type="ECO:0000256" key="8">
    <source>
        <dbReference type="ARBA" id="ARBA00022723"/>
    </source>
</evidence>
<dbReference type="InterPro" id="IPR036144">
    <property type="entry name" value="RibA-like_sf"/>
</dbReference>
<evidence type="ECO:0000256" key="19">
    <source>
        <dbReference type="HAMAP-Rule" id="MF_01283"/>
    </source>
</evidence>
<evidence type="ECO:0000256" key="3">
    <source>
        <dbReference type="ARBA" id="ARBA00002284"/>
    </source>
</evidence>
<dbReference type="GO" id="GO:0003935">
    <property type="term" value="F:GTP cyclohydrolase II activity"/>
    <property type="evidence" value="ECO:0007669"/>
    <property type="project" value="UniProtKB-UniRule"/>
</dbReference>
<feature type="binding site" evidence="19">
    <location>
        <position position="256"/>
    </location>
    <ligand>
        <name>Zn(2+)</name>
        <dbReference type="ChEBI" id="CHEBI:29105"/>
        <note>catalytic</note>
    </ligand>
</feature>
<dbReference type="Pfam" id="PF00925">
    <property type="entry name" value="GTP_cyclohydro2"/>
    <property type="match status" value="1"/>
</dbReference>
<dbReference type="PANTHER" id="PTHR21327:SF18">
    <property type="entry name" value="3,4-DIHYDROXY-2-BUTANONE 4-PHOSPHATE SYNTHASE"/>
    <property type="match status" value="1"/>
</dbReference>
<evidence type="ECO:0000313" key="21">
    <source>
        <dbReference type="EMBL" id="SEO54300.1"/>
    </source>
</evidence>
<comment type="cofactor">
    <cofactor evidence="19">
        <name>Mg(2+)</name>
        <dbReference type="ChEBI" id="CHEBI:18420"/>
    </cofactor>
    <cofactor evidence="19">
        <name>Mn(2+)</name>
        <dbReference type="ChEBI" id="CHEBI:29035"/>
    </cofactor>
    <text evidence="19">Binds 2 divalent metal cations per subunit. Magnesium or manganese.</text>
</comment>
<keyword evidence="8 19" id="KW-0479">Metal-binding</keyword>
<dbReference type="GO" id="GO:0008686">
    <property type="term" value="F:3,4-dihydroxy-2-butanone-4-phosphate synthase activity"/>
    <property type="evidence" value="ECO:0007669"/>
    <property type="project" value="UniProtKB-UniRule"/>
</dbReference>
<evidence type="ECO:0000256" key="13">
    <source>
        <dbReference type="ARBA" id="ARBA00023134"/>
    </source>
</evidence>
<dbReference type="FunFam" id="3.40.50.10990:FF:000001">
    <property type="entry name" value="Riboflavin biosynthesis protein RibBA"/>
    <property type="match status" value="1"/>
</dbReference>
<evidence type="ECO:0000256" key="11">
    <source>
        <dbReference type="ARBA" id="ARBA00022833"/>
    </source>
</evidence>
<dbReference type="SUPFAM" id="SSF55821">
    <property type="entry name" value="YrdC/RibB"/>
    <property type="match status" value="1"/>
</dbReference>
<dbReference type="PANTHER" id="PTHR21327">
    <property type="entry name" value="GTP CYCLOHYDROLASE II-RELATED"/>
    <property type="match status" value="1"/>
</dbReference>
<dbReference type="GO" id="GO:0005829">
    <property type="term" value="C:cytosol"/>
    <property type="evidence" value="ECO:0007669"/>
    <property type="project" value="TreeGrafter"/>
</dbReference>
<feature type="binding site" evidence="19">
    <location>
        <position position="142"/>
    </location>
    <ligand>
        <name>Mg(2+)</name>
        <dbReference type="ChEBI" id="CHEBI:18420"/>
        <label>2</label>
    </ligand>
</feature>
<dbReference type="NCBIfam" id="NF001591">
    <property type="entry name" value="PRK00393.1"/>
    <property type="match status" value="1"/>
</dbReference>
<feature type="binding site" evidence="19">
    <location>
        <begin position="251"/>
        <end position="255"/>
    </location>
    <ligand>
        <name>GTP</name>
        <dbReference type="ChEBI" id="CHEBI:37565"/>
    </ligand>
</feature>
<dbReference type="RefSeq" id="WP_082867940.1">
    <property type="nucleotide sequence ID" value="NZ_CP011402.1"/>
</dbReference>
<dbReference type="GO" id="GO:0000287">
    <property type="term" value="F:magnesium ion binding"/>
    <property type="evidence" value="ECO:0007669"/>
    <property type="project" value="UniProtKB-UniRule"/>
</dbReference>
<dbReference type="NCBIfam" id="TIGR00506">
    <property type="entry name" value="ribB"/>
    <property type="match status" value="1"/>
</dbReference>
<feature type="binding site" evidence="19">
    <location>
        <begin position="27"/>
        <end position="28"/>
    </location>
    <ligand>
        <name>D-ribulose 5-phosphate</name>
        <dbReference type="ChEBI" id="CHEBI:58121"/>
    </ligand>
</feature>
<feature type="active site" description="Proton acceptor; for GTP cyclohydrolase activity" evidence="19">
    <location>
        <position position="328"/>
    </location>
</feature>
<keyword evidence="9 19" id="KW-0547">Nucleotide-binding</keyword>
<dbReference type="InterPro" id="IPR032677">
    <property type="entry name" value="GTP_cyclohydro_II"/>
</dbReference>
<keyword evidence="7 19" id="KW-0686">Riboflavin biosynthesis</keyword>
<feature type="binding site" evidence="19">
    <location>
        <position position="356"/>
    </location>
    <ligand>
        <name>GTP</name>
        <dbReference type="ChEBI" id="CHEBI:37565"/>
    </ligand>
</feature>
<evidence type="ECO:0000256" key="17">
    <source>
        <dbReference type="ARBA" id="ARBA00043932"/>
    </source>
</evidence>
<dbReference type="Pfam" id="PF00926">
    <property type="entry name" value="DHBP_synthase"/>
    <property type="match status" value="1"/>
</dbReference>
<feature type="site" description="Essential for DHBP synthase activity" evidence="19">
    <location>
        <position position="163"/>
    </location>
</feature>
<dbReference type="CDD" id="cd00641">
    <property type="entry name" value="GTP_cyclohydro2"/>
    <property type="match status" value="1"/>
</dbReference>
<comment type="pathway">
    <text evidence="5 19">Cofactor biosynthesis; riboflavin biosynthesis; 2-hydroxy-3-oxobutyl phosphate from D-ribulose 5-phosphate: step 1/1.</text>
</comment>
<sequence length="406" mass="45198">MELNTVAEAIAELQMGHLIMVVDDPDRENEGDLICAAEFATQANVNFMASQAKGLICMPMSQELAHKLNFQQMVSENTDNHETAFTVSIDHVETTTGISAAERSLTAMKCVDPAASPEDFRRPGHMFPLVAKRGGVLERNGHTEATVDLLRHAGMAQCGLCCEIMREDGTMMRTSELVEKAREWGLCLISIKQLQDYCRAHDNHMREAATAKLPTQYGEFQIHGFVNDITGEEHVALVKGEIGDGRNVLCRVHSECLTGDVFGSQRCDCGDQLHSALKQIEAEGRGVLLYMRQEGRGIGLINKIRAYALQEQGMDTVEANVALGFKPDLREYWSGAQILRNLGCRSIRLLTNNPEKVYGLGDFNLEIVERVPIEIEPQEHDRAYLETKREKMGHVFESILQEPALA</sequence>
<evidence type="ECO:0000256" key="9">
    <source>
        <dbReference type="ARBA" id="ARBA00022741"/>
    </source>
</evidence>
<feature type="binding site" evidence="19">
    <location>
        <position position="163"/>
    </location>
    <ligand>
        <name>D-ribulose 5-phosphate</name>
        <dbReference type="ChEBI" id="CHEBI:58121"/>
    </ligand>
</feature>
<dbReference type="InterPro" id="IPR016299">
    <property type="entry name" value="Riboflavin_synth_RibBA"/>
</dbReference>
<evidence type="ECO:0000256" key="14">
    <source>
        <dbReference type="ARBA" id="ARBA00023211"/>
    </source>
</evidence>
<comment type="catalytic activity">
    <reaction evidence="18 19">
        <text>GTP + 4 H2O = 2,5-diamino-6-hydroxy-4-(5-phosphoribosylamino)-pyrimidine + formate + 2 phosphate + 3 H(+)</text>
        <dbReference type="Rhea" id="RHEA:23704"/>
        <dbReference type="ChEBI" id="CHEBI:15377"/>
        <dbReference type="ChEBI" id="CHEBI:15378"/>
        <dbReference type="ChEBI" id="CHEBI:15740"/>
        <dbReference type="ChEBI" id="CHEBI:37565"/>
        <dbReference type="ChEBI" id="CHEBI:43474"/>
        <dbReference type="ChEBI" id="CHEBI:58614"/>
        <dbReference type="EC" id="3.5.4.25"/>
    </reaction>
</comment>